<dbReference type="CDD" id="cd00038">
    <property type="entry name" value="CAP_ED"/>
    <property type="match status" value="1"/>
</dbReference>
<dbReference type="Proteomes" id="UP000464452">
    <property type="component" value="Chromosome"/>
</dbReference>
<organism evidence="6 7">
    <name type="scientific">Caloranaerobacter azorensis</name>
    <dbReference type="NCBI Taxonomy" id="116090"/>
    <lineage>
        <taxon>Bacteria</taxon>
        <taxon>Bacillati</taxon>
        <taxon>Bacillota</taxon>
        <taxon>Tissierellia</taxon>
        <taxon>Tissierellales</taxon>
        <taxon>Thermohalobacteraceae</taxon>
        <taxon>Caloranaerobacter</taxon>
    </lineage>
</organism>
<dbReference type="InterPro" id="IPR012318">
    <property type="entry name" value="HTH_CRP"/>
</dbReference>
<keyword evidence="1" id="KW-0805">Transcription regulation</keyword>
<dbReference type="InterPro" id="IPR050397">
    <property type="entry name" value="Env_Response_Regulators"/>
</dbReference>
<reference evidence="6 7" key="1">
    <citation type="submission" date="2020-02" db="EMBL/GenBank/DDBJ databases">
        <title>Thermophilic hydrogen producing bacteria, Caloranaerobacter azorensis.</title>
        <authorList>
            <person name="Baek K."/>
        </authorList>
    </citation>
    <scope>NUCLEOTIDE SEQUENCE [LARGE SCALE GENOMIC DNA]</scope>
    <source>
        <strain evidence="6 7">T3-1</strain>
    </source>
</reference>
<dbReference type="PANTHER" id="PTHR24567">
    <property type="entry name" value="CRP FAMILY TRANSCRIPTIONAL REGULATORY PROTEIN"/>
    <property type="match status" value="1"/>
</dbReference>
<dbReference type="RefSeq" id="WP_163234572.1">
    <property type="nucleotide sequence ID" value="NZ_CP048617.1"/>
</dbReference>
<proteinExistence type="predicted"/>
<evidence type="ECO:0000313" key="6">
    <source>
        <dbReference type="EMBL" id="QIB26522.1"/>
    </source>
</evidence>
<evidence type="ECO:0000256" key="3">
    <source>
        <dbReference type="ARBA" id="ARBA00023163"/>
    </source>
</evidence>
<dbReference type="EMBL" id="CP048617">
    <property type="protein sequence ID" value="QIB26522.1"/>
    <property type="molecule type" value="Genomic_DNA"/>
</dbReference>
<evidence type="ECO:0000313" key="7">
    <source>
        <dbReference type="Proteomes" id="UP000464452"/>
    </source>
</evidence>
<dbReference type="PROSITE" id="PS51063">
    <property type="entry name" value="HTH_CRP_2"/>
    <property type="match status" value="1"/>
</dbReference>
<dbReference type="KEGG" id="cazo:G3A45_03885"/>
<dbReference type="PROSITE" id="PS50042">
    <property type="entry name" value="CNMP_BINDING_3"/>
    <property type="match status" value="1"/>
</dbReference>
<evidence type="ECO:0000259" key="5">
    <source>
        <dbReference type="PROSITE" id="PS51063"/>
    </source>
</evidence>
<dbReference type="GO" id="GO:0003700">
    <property type="term" value="F:DNA-binding transcription factor activity"/>
    <property type="evidence" value="ECO:0007669"/>
    <property type="project" value="TreeGrafter"/>
</dbReference>
<evidence type="ECO:0000259" key="4">
    <source>
        <dbReference type="PROSITE" id="PS50042"/>
    </source>
</evidence>
<dbReference type="InterPro" id="IPR018490">
    <property type="entry name" value="cNMP-bd_dom_sf"/>
</dbReference>
<feature type="domain" description="HTH crp-type" evidence="5">
    <location>
        <begin position="152"/>
        <end position="220"/>
    </location>
</feature>
<sequence>MRLLEYISVLKKTKLFKNFSDSDIIALFNENNYKIKDYPKRATIYLQNQECKSFDMILKGTVIVKTIDENGKVLTVSEFKTGDTIGGNLLFADCNNYPMTIEAKTETTLLHMDKELVLRFCQMDMNFSSELLRAISNKILIIGTKLKSITMKTIRQQIIEFLANQYYIQNTPEIKLNMSKKEWAEKLGVQRPSLSRELSKMKKEGLIDYDRKTIFIKDLDMIKNYLNY</sequence>
<dbReference type="SUPFAM" id="SSF46785">
    <property type="entry name" value="Winged helix' DNA-binding domain"/>
    <property type="match status" value="1"/>
</dbReference>
<keyword evidence="3" id="KW-0804">Transcription</keyword>
<gene>
    <name evidence="6" type="ORF">G3A45_03885</name>
</gene>
<dbReference type="Gene3D" id="2.60.120.10">
    <property type="entry name" value="Jelly Rolls"/>
    <property type="match status" value="1"/>
</dbReference>
<dbReference type="InterPro" id="IPR000595">
    <property type="entry name" value="cNMP-bd_dom"/>
</dbReference>
<dbReference type="SMART" id="SM00100">
    <property type="entry name" value="cNMP"/>
    <property type="match status" value="1"/>
</dbReference>
<dbReference type="GO" id="GO:0005829">
    <property type="term" value="C:cytosol"/>
    <property type="evidence" value="ECO:0007669"/>
    <property type="project" value="TreeGrafter"/>
</dbReference>
<dbReference type="AlphaFoldDB" id="A0A6P1YC94"/>
<dbReference type="Pfam" id="PF13545">
    <property type="entry name" value="HTH_Crp_2"/>
    <property type="match status" value="1"/>
</dbReference>
<dbReference type="SMART" id="SM00419">
    <property type="entry name" value="HTH_CRP"/>
    <property type="match status" value="1"/>
</dbReference>
<dbReference type="InterPro" id="IPR036390">
    <property type="entry name" value="WH_DNA-bd_sf"/>
</dbReference>
<dbReference type="PANTHER" id="PTHR24567:SF58">
    <property type="entry name" value="CYCLIC AMP-BINDING REGULATORY PROTEIN"/>
    <property type="match status" value="1"/>
</dbReference>
<dbReference type="GO" id="GO:0003677">
    <property type="term" value="F:DNA binding"/>
    <property type="evidence" value="ECO:0007669"/>
    <property type="project" value="UniProtKB-KW"/>
</dbReference>
<protein>
    <submittedName>
        <fullName evidence="6">Crp/Fnr family transcriptional regulator</fullName>
    </submittedName>
</protein>
<accession>A0A6P1YC94</accession>
<evidence type="ECO:0000256" key="1">
    <source>
        <dbReference type="ARBA" id="ARBA00023015"/>
    </source>
</evidence>
<dbReference type="SUPFAM" id="SSF51206">
    <property type="entry name" value="cAMP-binding domain-like"/>
    <property type="match status" value="1"/>
</dbReference>
<name>A0A6P1YC94_9FIRM</name>
<keyword evidence="2" id="KW-0238">DNA-binding</keyword>
<dbReference type="Pfam" id="PF00027">
    <property type="entry name" value="cNMP_binding"/>
    <property type="match status" value="1"/>
</dbReference>
<feature type="domain" description="Cyclic nucleotide-binding" evidence="4">
    <location>
        <begin position="15"/>
        <end position="120"/>
    </location>
</feature>
<dbReference type="InterPro" id="IPR014710">
    <property type="entry name" value="RmlC-like_jellyroll"/>
</dbReference>
<evidence type="ECO:0000256" key="2">
    <source>
        <dbReference type="ARBA" id="ARBA00023125"/>
    </source>
</evidence>